<dbReference type="AlphaFoldDB" id="A0A6I2UKA0"/>
<keyword evidence="7" id="KW-1185">Reference proteome</keyword>
<keyword evidence="3" id="KW-0408">Iron</keyword>
<keyword evidence="1" id="KW-0004">4Fe-4S</keyword>
<proteinExistence type="predicted"/>
<feature type="domain" description="4Fe-4S ferredoxin-type" evidence="5">
    <location>
        <begin position="79"/>
        <end position="108"/>
    </location>
</feature>
<sequence length="135" mass="15666">MWGKGLVTGLRVTWRHFFGKKETVYYPEEKLPMTERFRGGHLVLDVEKCKACTICAINCPNAALKLQVEVDENKKRHIAAYVHDIGRCMYCDLCLEGCNFGALAWDKNYEGASYFKEDFIYDAVEEARNRRNEDE</sequence>
<protein>
    <submittedName>
        <fullName evidence="6">4Fe-4S dicluster domain-containing protein</fullName>
    </submittedName>
</protein>
<dbReference type="GO" id="GO:0051539">
    <property type="term" value="F:4 iron, 4 sulfur cluster binding"/>
    <property type="evidence" value="ECO:0007669"/>
    <property type="project" value="UniProtKB-KW"/>
</dbReference>
<dbReference type="InterPro" id="IPR017896">
    <property type="entry name" value="4Fe4S_Fe-S-bd"/>
</dbReference>
<reference evidence="6 7" key="1">
    <citation type="submission" date="2019-08" db="EMBL/GenBank/DDBJ databases">
        <title>In-depth cultivation of the pig gut microbiome towards novel bacterial diversity and tailored functional studies.</title>
        <authorList>
            <person name="Wylensek D."/>
            <person name="Hitch T.C.A."/>
            <person name="Clavel T."/>
        </authorList>
    </citation>
    <scope>NUCLEOTIDE SEQUENCE [LARGE SCALE GENOMIC DNA]</scope>
    <source>
        <strain evidence="6 7">WCA-693-APC-5D-A</strain>
    </source>
</reference>
<feature type="domain" description="4Fe-4S ferredoxin-type" evidence="5">
    <location>
        <begin position="40"/>
        <end position="69"/>
    </location>
</feature>
<evidence type="ECO:0000256" key="3">
    <source>
        <dbReference type="ARBA" id="ARBA00023004"/>
    </source>
</evidence>
<dbReference type="GO" id="GO:0016020">
    <property type="term" value="C:membrane"/>
    <property type="evidence" value="ECO:0007669"/>
    <property type="project" value="InterPro"/>
</dbReference>
<name>A0A6I2UKA0_9FIRM</name>
<keyword evidence="4" id="KW-0411">Iron-sulfur</keyword>
<accession>A0A6I2UKA0</accession>
<evidence type="ECO:0000313" key="6">
    <source>
        <dbReference type="EMBL" id="MSU09980.1"/>
    </source>
</evidence>
<dbReference type="PANTHER" id="PTHR10849">
    <property type="entry name" value="NADH DEHYDROGENASE UBIQUINONE IRON-SULFUR PROTEIN 8, MITOCHONDRIAL"/>
    <property type="match status" value="1"/>
</dbReference>
<evidence type="ECO:0000256" key="4">
    <source>
        <dbReference type="ARBA" id="ARBA00023014"/>
    </source>
</evidence>
<dbReference type="InterPro" id="IPR010226">
    <property type="entry name" value="NADH_quinone_OxRdtase_chainI"/>
</dbReference>
<comment type="caution">
    <text evidence="6">The sequence shown here is derived from an EMBL/GenBank/DDBJ whole genome shotgun (WGS) entry which is preliminary data.</text>
</comment>
<evidence type="ECO:0000313" key="7">
    <source>
        <dbReference type="Proteomes" id="UP000433181"/>
    </source>
</evidence>
<organism evidence="6 7">
    <name type="scientific">Anaerovibrio slackiae</name>
    <dbReference type="NCBI Taxonomy" id="2652309"/>
    <lineage>
        <taxon>Bacteria</taxon>
        <taxon>Bacillati</taxon>
        <taxon>Bacillota</taxon>
        <taxon>Negativicutes</taxon>
        <taxon>Selenomonadales</taxon>
        <taxon>Selenomonadaceae</taxon>
        <taxon>Anaerovibrio</taxon>
    </lineage>
</organism>
<keyword evidence="2" id="KW-0479">Metal-binding</keyword>
<dbReference type="PROSITE" id="PS51379">
    <property type="entry name" value="4FE4S_FER_2"/>
    <property type="match status" value="2"/>
</dbReference>
<dbReference type="Proteomes" id="UP000433181">
    <property type="component" value="Unassembled WGS sequence"/>
</dbReference>
<dbReference type="EMBL" id="VUNR01000044">
    <property type="protein sequence ID" value="MSU09980.1"/>
    <property type="molecule type" value="Genomic_DNA"/>
</dbReference>
<dbReference type="SUPFAM" id="SSF54862">
    <property type="entry name" value="4Fe-4S ferredoxins"/>
    <property type="match status" value="1"/>
</dbReference>
<evidence type="ECO:0000256" key="2">
    <source>
        <dbReference type="ARBA" id="ARBA00022723"/>
    </source>
</evidence>
<dbReference type="Gene3D" id="3.30.70.3270">
    <property type="match status" value="1"/>
</dbReference>
<evidence type="ECO:0000256" key="1">
    <source>
        <dbReference type="ARBA" id="ARBA00022485"/>
    </source>
</evidence>
<gene>
    <name evidence="6" type="ORF">FYJ84_13490</name>
</gene>
<dbReference type="Pfam" id="PF12838">
    <property type="entry name" value="Fer4_7"/>
    <property type="match status" value="1"/>
</dbReference>
<evidence type="ECO:0000259" key="5">
    <source>
        <dbReference type="PROSITE" id="PS51379"/>
    </source>
</evidence>
<dbReference type="InterPro" id="IPR017900">
    <property type="entry name" value="4Fe4S_Fe_S_CS"/>
</dbReference>
<dbReference type="GO" id="GO:0016651">
    <property type="term" value="F:oxidoreductase activity, acting on NAD(P)H"/>
    <property type="evidence" value="ECO:0007669"/>
    <property type="project" value="InterPro"/>
</dbReference>
<dbReference type="RefSeq" id="WP_154408144.1">
    <property type="nucleotide sequence ID" value="NZ_JAQXJM010000187.1"/>
</dbReference>
<dbReference type="PROSITE" id="PS00198">
    <property type="entry name" value="4FE4S_FER_1"/>
    <property type="match status" value="1"/>
</dbReference>
<dbReference type="GO" id="GO:0046872">
    <property type="term" value="F:metal ion binding"/>
    <property type="evidence" value="ECO:0007669"/>
    <property type="project" value="UniProtKB-KW"/>
</dbReference>
<dbReference type="GeneID" id="96779942"/>